<evidence type="ECO:0000313" key="2">
    <source>
        <dbReference type="Proteomes" id="UP001239994"/>
    </source>
</evidence>
<evidence type="ECO:0000313" key="1">
    <source>
        <dbReference type="EMBL" id="KAK1794595.1"/>
    </source>
</evidence>
<sequence length="115" mass="12455">MSRRSEGTDNLSYVTQWALKRKCKLPIVHMCLENCREGSVSACSSRLTQPVPVAVPQVTHPDPVSGVRDTACADPVPGMRDAAHPHPVLGIVDAAPRLFLALETPLSLIQFLFPA</sequence>
<dbReference type="EMBL" id="JAROKS010000016">
    <property type="protein sequence ID" value="KAK1794595.1"/>
    <property type="molecule type" value="Genomic_DNA"/>
</dbReference>
<organism evidence="1 2">
    <name type="scientific">Electrophorus voltai</name>
    <dbReference type="NCBI Taxonomy" id="2609070"/>
    <lineage>
        <taxon>Eukaryota</taxon>
        <taxon>Metazoa</taxon>
        <taxon>Chordata</taxon>
        <taxon>Craniata</taxon>
        <taxon>Vertebrata</taxon>
        <taxon>Euteleostomi</taxon>
        <taxon>Actinopterygii</taxon>
        <taxon>Neopterygii</taxon>
        <taxon>Teleostei</taxon>
        <taxon>Ostariophysi</taxon>
        <taxon>Gymnotiformes</taxon>
        <taxon>Gymnotoidei</taxon>
        <taxon>Gymnotidae</taxon>
        <taxon>Electrophorus</taxon>
    </lineage>
</organism>
<proteinExistence type="predicted"/>
<dbReference type="AlphaFoldDB" id="A0AAD9DTC5"/>
<comment type="caution">
    <text evidence="1">The sequence shown here is derived from an EMBL/GenBank/DDBJ whole genome shotgun (WGS) entry which is preliminary data.</text>
</comment>
<gene>
    <name evidence="1" type="ORF">P4O66_001315</name>
</gene>
<keyword evidence="2" id="KW-1185">Reference proteome</keyword>
<reference evidence="1" key="1">
    <citation type="submission" date="2023-03" db="EMBL/GenBank/DDBJ databases">
        <title>Electrophorus voltai genome.</title>
        <authorList>
            <person name="Bian C."/>
        </authorList>
    </citation>
    <scope>NUCLEOTIDE SEQUENCE</scope>
    <source>
        <strain evidence="1">CB-2022</strain>
        <tissue evidence="1">Muscle</tissue>
    </source>
</reference>
<protein>
    <submittedName>
        <fullName evidence="1">Uncharacterized protein</fullName>
    </submittedName>
</protein>
<name>A0AAD9DTC5_9TELE</name>
<dbReference type="Proteomes" id="UP001239994">
    <property type="component" value="Unassembled WGS sequence"/>
</dbReference>
<accession>A0AAD9DTC5</accession>